<dbReference type="SMART" id="SM00249">
    <property type="entry name" value="PHD"/>
    <property type="match status" value="1"/>
</dbReference>
<feature type="region of interest" description="Disordered" evidence="5">
    <location>
        <begin position="382"/>
        <end position="402"/>
    </location>
</feature>
<feature type="region of interest" description="Disordered" evidence="5">
    <location>
        <begin position="50"/>
        <end position="126"/>
    </location>
</feature>
<dbReference type="CDD" id="cd15502">
    <property type="entry name" value="PHD_Phf1p_Phf2p_like"/>
    <property type="match status" value="1"/>
</dbReference>
<dbReference type="InterPro" id="IPR019787">
    <property type="entry name" value="Znf_PHD-finger"/>
</dbReference>
<evidence type="ECO:0000256" key="4">
    <source>
        <dbReference type="PROSITE-ProRule" id="PRU00146"/>
    </source>
</evidence>
<name>A0A072PM48_9EURO</name>
<dbReference type="InterPro" id="IPR013083">
    <property type="entry name" value="Znf_RING/FYVE/PHD"/>
</dbReference>
<dbReference type="VEuPathDB" id="FungiDB:A1O9_02344"/>
<dbReference type="InterPro" id="IPR019786">
    <property type="entry name" value="Zinc_finger_PHD-type_CS"/>
</dbReference>
<dbReference type="PROSITE" id="PS50016">
    <property type="entry name" value="ZF_PHD_2"/>
    <property type="match status" value="1"/>
</dbReference>
<feature type="compositionally biased region" description="Polar residues" evidence="5">
    <location>
        <begin position="284"/>
        <end position="304"/>
    </location>
</feature>
<feature type="region of interest" description="Disordered" evidence="5">
    <location>
        <begin position="282"/>
        <end position="305"/>
    </location>
</feature>
<keyword evidence="3" id="KW-0862">Zinc</keyword>
<dbReference type="Proteomes" id="UP000027920">
    <property type="component" value="Unassembled WGS sequence"/>
</dbReference>
<feature type="compositionally biased region" description="Polar residues" evidence="5">
    <location>
        <begin position="150"/>
        <end position="161"/>
    </location>
</feature>
<dbReference type="GO" id="GO:0008270">
    <property type="term" value="F:zinc ion binding"/>
    <property type="evidence" value="ECO:0007669"/>
    <property type="project" value="UniProtKB-KW"/>
</dbReference>
<dbReference type="AlphaFoldDB" id="A0A072PM48"/>
<evidence type="ECO:0000313" key="8">
    <source>
        <dbReference type="Proteomes" id="UP000027920"/>
    </source>
</evidence>
<evidence type="ECO:0000256" key="1">
    <source>
        <dbReference type="ARBA" id="ARBA00022723"/>
    </source>
</evidence>
<evidence type="ECO:0000256" key="5">
    <source>
        <dbReference type="SAM" id="MobiDB-lite"/>
    </source>
</evidence>
<sequence>MSSVHQIGSNAVAGADGTDLKPDNLCVVDSVMSLDPLHGHLTNLPVTQFDSEHPLPTGPRRGSFSEFLPHRHTLPHPIHSIPPAPRSDPLNPSSGEPGLPTLKVDEHQTDSNPDESLGPSGRMGTELDIVGSPDGATIDVATEAPVGSVPTRNVQTQQQSSRRNKHYTLSDGSIVSGKGLGRGRPGIKRGPVNPWHQMAQDSVYPKNSSTDAAGLLTNDTTVPIKRRRLGSGPSNPNMSVTSSPSISLDSRESSIEYKASATHTRSGRQTQKPVNLATKAVTASPVSKTTSSNSPANVTPSSVLKSHPKIKRRVYRGREQFALCEHCLRGHGPSGNVIVFCDACNKCWHQRCHEPQISRQTVSDSKAEWFCADCDRILHGKKGKKQENKTPTSAKAPASLPPAPTFIYGGPRVGGRLLSPEQKYSYLNSLSKEQLIALLLDGSHLAPDLPIFETLVPVLPPNGTPGAQFTSTYVTPVSKAPESADAGGAKGNDGLDEGYDGYYDEHAALYPKPGFGVQLPPEREDLHMLLEAKGSKTFSHWVRGMRGNQFSGTGNVPGT</sequence>
<gene>
    <name evidence="7" type="ORF">A1O9_02344</name>
</gene>
<proteinExistence type="predicted"/>
<accession>A0A072PM48</accession>
<evidence type="ECO:0000256" key="3">
    <source>
        <dbReference type="ARBA" id="ARBA00022833"/>
    </source>
</evidence>
<dbReference type="RefSeq" id="XP_013263372.1">
    <property type="nucleotide sequence ID" value="XM_013407918.1"/>
</dbReference>
<feature type="domain" description="PHD-type" evidence="6">
    <location>
        <begin position="321"/>
        <end position="377"/>
    </location>
</feature>
<evidence type="ECO:0000259" key="6">
    <source>
        <dbReference type="PROSITE" id="PS50016"/>
    </source>
</evidence>
<feature type="region of interest" description="Disordered" evidence="5">
    <location>
        <begin position="149"/>
        <end position="193"/>
    </location>
</feature>
<dbReference type="PROSITE" id="PS01359">
    <property type="entry name" value="ZF_PHD_1"/>
    <property type="match status" value="1"/>
</dbReference>
<feature type="compositionally biased region" description="Polar residues" evidence="5">
    <location>
        <begin position="232"/>
        <end position="248"/>
    </location>
</feature>
<dbReference type="InterPro" id="IPR001965">
    <property type="entry name" value="Znf_PHD"/>
</dbReference>
<reference evidence="7 8" key="1">
    <citation type="submission" date="2013-03" db="EMBL/GenBank/DDBJ databases">
        <title>The Genome Sequence of Exophiala aquamarina CBS 119918.</title>
        <authorList>
            <consortium name="The Broad Institute Genomics Platform"/>
            <person name="Cuomo C."/>
            <person name="de Hoog S."/>
            <person name="Gorbushina A."/>
            <person name="Walker B."/>
            <person name="Young S.K."/>
            <person name="Zeng Q."/>
            <person name="Gargeya S."/>
            <person name="Fitzgerald M."/>
            <person name="Haas B."/>
            <person name="Abouelleil A."/>
            <person name="Allen A.W."/>
            <person name="Alvarado L."/>
            <person name="Arachchi H.M."/>
            <person name="Berlin A.M."/>
            <person name="Chapman S.B."/>
            <person name="Gainer-Dewar J."/>
            <person name="Goldberg J."/>
            <person name="Griggs A."/>
            <person name="Gujja S."/>
            <person name="Hansen M."/>
            <person name="Howarth C."/>
            <person name="Imamovic A."/>
            <person name="Ireland A."/>
            <person name="Larimer J."/>
            <person name="McCowan C."/>
            <person name="Murphy C."/>
            <person name="Pearson M."/>
            <person name="Poon T.W."/>
            <person name="Priest M."/>
            <person name="Roberts A."/>
            <person name="Saif S."/>
            <person name="Shea T."/>
            <person name="Sisk P."/>
            <person name="Sykes S."/>
            <person name="Wortman J."/>
            <person name="Nusbaum C."/>
            <person name="Birren B."/>
        </authorList>
    </citation>
    <scope>NUCLEOTIDE SEQUENCE [LARGE SCALE GENOMIC DNA]</scope>
    <source>
        <strain evidence="7 8">CBS 119918</strain>
    </source>
</reference>
<dbReference type="GeneID" id="25277288"/>
<dbReference type="SUPFAM" id="SSF57903">
    <property type="entry name" value="FYVE/PHD zinc finger"/>
    <property type="match status" value="1"/>
</dbReference>
<dbReference type="OrthoDB" id="5863171at2759"/>
<keyword evidence="1" id="KW-0479">Metal-binding</keyword>
<dbReference type="EMBL" id="AMGV01000002">
    <property type="protein sequence ID" value="KEF60782.1"/>
    <property type="molecule type" value="Genomic_DNA"/>
</dbReference>
<keyword evidence="8" id="KW-1185">Reference proteome</keyword>
<dbReference type="Pfam" id="PF00628">
    <property type="entry name" value="PHD"/>
    <property type="match status" value="1"/>
</dbReference>
<keyword evidence="2 4" id="KW-0863">Zinc-finger</keyword>
<dbReference type="STRING" id="1182545.A0A072PM48"/>
<organism evidence="7 8">
    <name type="scientific">Exophiala aquamarina CBS 119918</name>
    <dbReference type="NCBI Taxonomy" id="1182545"/>
    <lineage>
        <taxon>Eukaryota</taxon>
        <taxon>Fungi</taxon>
        <taxon>Dikarya</taxon>
        <taxon>Ascomycota</taxon>
        <taxon>Pezizomycotina</taxon>
        <taxon>Eurotiomycetes</taxon>
        <taxon>Chaetothyriomycetidae</taxon>
        <taxon>Chaetothyriales</taxon>
        <taxon>Herpotrichiellaceae</taxon>
        <taxon>Exophiala</taxon>
    </lineage>
</organism>
<evidence type="ECO:0000256" key="2">
    <source>
        <dbReference type="ARBA" id="ARBA00022771"/>
    </source>
</evidence>
<protein>
    <recommendedName>
        <fullName evidence="6">PHD-type domain-containing protein</fullName>
    </recommendedName>
</protein>
<evidence type="ECO:0000313" key="7">
    <source>
        <dbReference type="EMBL" id="KEF60782.1"/>
    </source>
</evidence>
<dbReference type="InterPro" id="IPR011011">
    <property type="entry name" value="Znf_FYVE_PHD"/>
</dbReference>
<feature type="region of interest" description="Disordered" evidence="5">
    <location>
        <begin position="224"/>
        <end position="251"/>
    </location>
</feature>
<dbReference type="Gene3D" id="3.30.40.10">
    <property type="entry name" value="Zinc/RING finger domain, C3HC4 (zinc finger)"/>
    <property type="match status" value="1"/>
</dbReference>
<comment type="caution">
    <text evidence="7">The sequence shown here is derived from an EMBL/GenBank/DDBJ whole genome shotgun (WGS) entry which is preliminary data.</text>
</comment>
<feature type="region of interest" description="Disordered" evidence="5">
    <location>
        <begin position="1"/>
        <end position="22"/>
    </location>
</feature>
<dbReference type="HOGENOM" id="CLU_033346_0_0_1"/>